<dbReference type="InterPro" id="IPR009057">
    <property type="entry name" value="Homeodomain-like_sf"/>
</dbReference>
<gene>
    <name evidence="5" type="ORF">AVDCRST_MAG56-6066</name>
</gene>
<dbReference type="InterPro" id="IPR018060">
    <property type="entry name" value="HTH_AraC"/>
</dbReference>
<dbReference type="PROSITE" id="PS01124">
    <property type="entry name" value="HTH_ARAC_FAMILY_2"/>
    <property type="match status" value="1"/>
</dbReference>
<evidence type="ECO:0000313" key="5">
    <source>
        <dbReference type="EMBL" id="CAA9308959.1"/>
    </source>
</evidence>
<dbReference type="Gene3D" id="1.10.10.60">
    <property type="entry name" value="Homeodomain-like"/>
    <property type="match status" value="1"/>
</dbReference>
<organism evidence="5">
    <name type="scientific">uncultured Cytophagales bacterium</name>
    <dbReference type="NCBI Taxonomy" id="158755"/>
    <lineage>
        <taxon>Bacteria</taxon>
        <taxon>Pseudomonadati</taxon>
        <taxon>Bacteroidota</taxon>
        <taxon>Sphingobacteriia</taxon>
        <taxon>Sphingobacteriales</taxon>
        <taxon>environmental samples</taxon>
    </lineage>
</organism>
<dbReference type="Pfam" id="PF12833">
    <property type="entry name" value="HTH_18"/>
    <property type="match status" value="1"/>
</dbReference>
<keyword evidence="2" id="KW-0238">DNA-binding</keyword>
<dbReference type="GO" id="GO:0003700">
    <property type="term" value="F:DNA-binding transcription factor activity"/>
    <property type="evidence" value="ECO:0007669"/>
    <property type="project" value="InterPro"/>
</dbReference>
<evidence type="ECO:0000256" key="3">
    <source>
        <dbReference type="ARBA" id="ARBA00023163"/>
    </source>
</evidence>
<dbReference type="SUPFAM" id="SSF46689">
    <property type="entry name" value="Homeodomain-like"/>
    <property type="match status" value="1"/>
</dbReference>
<protein>
    <recommendedName>
        <fullName evidence="4">HTH araC/xylS-type domain-containing protein</fullName>
    </recommendedName>
</protein>
<dbReference type="PANTHER" id="PTHR43280:SF32">
    <property type="entry name" value="TRANSCRIPTIONAL REGULATORY PROTEIN"/>
    <property type="match status" value="1"/>
</dbReference>
<dbReference type="PANTHER" id="PTHR43280">
    <property type="entry name" value="ARAC-FAMILY TRANSCRIPTIONAL REGULATOR"/>
    <property type="match status" value="1"/>
</dbReference>
<keyword evidence="3" id="KW-0804">Transcription</keyword>
<dbReference type="EMBL" id="CADCTQ010000500">
    <property type="protein sequence ID" value="CAA9308959.1"/>
    <property type="molecule type" value="Genomic_DNA"/>
</dbReference>
<sequence>MIDNQTLTDFYTPSKPLLRPPGTLRDGGHFTVYRLEDFCADPAPSATYSRKDFFKIVLTTGHATYHYGDQHRRLEPGQHALVFTDTHLPYRWEIHGDCQGYCCLFTADFLPAHTPSNSVALGVFSAHEPFIYLTPQQRTTFGELFEKMLTEQDSTYAHKYDLLFHYVVTCAHEALKLAPPDRGIWPSTASARLVGAFQALLARQFPLFSPAQRLELHTAQGFADQLAVTVNHLNRVLKVATGKTTTQLLAERLMQEARALLYHTDWPISHISYSLGFEEATHFTRFFRRHAHCLPSSLRDA</sequence>
<evidence type="ECO:0000256" key="2">
    <source>
        <dbReference type="ARBA" id="ARBA00023125"/>
    </source>
</evidence>
<reference evidence="5" key="1">
    <citation type="submission" date="2020-02" db="EMBL/GenBank/DDBJ databases">
        <authorList>
            <person name="Meier V. D."/>
        </authorList>
    </citation>
    <scope>NUCLEOTIDE SEQUENCE</scope>
    <source>
        <strain evidence="5">AVDCRST_MAG56</strain>
    </source>
</reference>
<dbReference type="GO" id="GO:0043565">
    <property type="term" value="F:sequence-specific DNA binding"/>
    <property type="evidence" value="ECO:0007669"/>
    <property type="project" value="InterPro"/>
</dbReference>
<evidence type="ECO:0000256" key="1">
    <source>
        <dbReference type="ARBA" id="ARBA00023015"/>
    </source>
</evidence>
<accession>A0A6J4KQB7</accession>
<feature type="domain" description="HTH araC/xylS-type" evidence="4">
    <location>
        <begin position="222"/>
        <end position="301"/>
    </location>
</feature>
<proteinExistence type="predicted"/>
<evidence type="ECO:0000259" key="4">
    <source>
        <dbReference type="PROSITE" id="PS01124"/>
    </source>
</evidence>
<dbReference type="AlphaFoldDB" id="A0A6J4KQB7"/>
<name>A0A6J4KQB7_9SPHI</name>
<dbReference type="SMART" id="SM00342">
    <property type="entry name" value="HTH_ARAC"/>
    <property type="match status" value="1"/>
</dbReference>
<keyword evidence="1" id="KW-0805">Transcription regulation</keyword>